<dbReference type="InterPro" id="IPR000300">
    <property type="entry name" value="IPPc"/>
</dbReference>
<dbReference type="SUPFAM" id="SSF56219">
    <property type="entry name" value="DNase I-like"/>
    <property type="match status" value="1"/>
</dbReference>
<gene>
    <name evidence="2" type="ORF">scyTo_0025918</name>
</gene>
<sequence>DVTTRFDEVFWFGDFNFRLDVKRAVIDELLDSTAGDSLRSILHYDELTKKLQEGSIFKGFKEAEISFLPTYKFDIGCDVYDSSAKKRTPSYTVKK</sequence>
<name>A0A401QIX3_SCYTO</name>
<dbReference type="GO" id="GO:0046856">
    <property type="term" value="P:phosphatidylinositol dephosphorylation"/>
    <property type="evidence" value="ECO:0007669"/>
    <property type="project" value="InterPro"/>
</dbReference>
<dbReference type="Gene3D" id="3.60.10.10">
    <property type="entry name" value="Endonuclease/exonuclease/phosphatase"/>
    <property type="match status" value="1"/>
</dbReference>
<dbReference type="Pfam" id="PF22669">
    <property type="entry name" value="Exo_endo_phos2"/>
    <property type="match status" value="1"/>
</dbReference>
<feature type="domain" description="Inositol polyphosphate-related phosphatase" evidence="1">
    <location>
        <begin position="5"/>
        <end position="92"/>
    </location>
</feature>
<evidence type="ECO:0000259" key="1">
    <source>
        <dbReference type="Pfam" id="PF22669"/>
    </source>
</evidence>
<organism evidence="2 3">
    <name type="scientific">Scyliorhinus torazame</name>
    <name type="common">Cloudy catshark</name>
    <name type="synonym">Catulus torazame</name>
    <dbReference type="NCBI Taxonomy" id="75743"/>
    <lineage>
        <taxon>Eukaryota</taxon>
        <taxon>Metazoa</taxon>
        <taxon>Chordata</taxon>
        <taxon>Craniata</taxon>
        <taxon>Vertebrata</taxon>
        <taxon>Chondrichthyes</taxon>
        <taxon>Elasmobranchii</taxon>
        <taxon>Galeomorphii</taxon>
        <taxon>Galeoidea</taxon>
        <taxon>Carcharhiniformes</taxon>
        <taxon>Scyliorhinidae</taxon>
        <taxon>Scyliorhinus</taxon>
    </lineage>
</organism>
<evidence type="ECO:0000313" key="2">
    <source>
        <dbReference type="EMBL" id="GCB85307.1"/>
    </source>
</evidence>
<reference evidence="2 3" key="1">
    <citation type="journal article" date="2018" name="Nat. Ecol. Evol.">
        <title>Shark genomes provide insights into elasmobranch evolution and the origin of vertebrates.</title>
        <authorList>
            <person name="Hara Y"/>
            <person name="Yamaguchi K"/>
            <person name="Onimaru K"/>
            <person name="Kadota M"/>
            <person name="Koyanagi M"/>
            <person name="Keeley SD"/>
            <person name="Tatsumi K"/>
            <person name="Tanaka K"/>
            <person name="Motone F"/>
            <person name="Kageyama Y"/>
            <person name="Nozu R"/>
            <person name="Adachi N"/>
            <person name="Nishimura O"/>
            <person name="Nakagawa R"/>
            <person name="Tanegashima C"/>
            <person name="Kiyatake I"/>
            <person name="Matsumoto R"/>
            <person name="Murakumo K"/>
            <person name="Nishida K"/>
            <person name="Terakita A"/>
            <person name="Kuratani S"/>
            <person name="Sato K"/>
            <person name="Hyodo S Kuraku.S."/>
        </authorList>
    </citation>
    <scope>NUCLEOTIDE SEQUENCE [LARGE SCALE GENOMIC DNA]</scope>
</reference>
<dbReference type="PANTHER" id="PTHR46625">
    <property type="entry name" value="72 KDA INOSITOL POLYPHOSPHATE 5-PHOSPHATASE"/>
    <property type="match status" value="1"/>
</dbReference>
<dbReference type="GO" id="GO:0005634">
    <property type="term" value="C:nucleus"/>
    <property type="evidence" value="ECO:0007669"/>
    <property type="project" value="TreeGrafter"/>
</dbReference>
<dbReference type="STRING" id="75743.A0A401QIX3"/>
<comment type="caution">
    <text evidence="2">The sequence shown here is derived from an EMBL/GenBank/DDBJ whole genome shotgun (WGS) entry which is preliminary data.</text>
</comment>
<proteinExistence type="predicted"/>
<dbReference type="GO" id="GO:0004445">
    <property type="term" value="F:inositol-polyphosphate 5-phosphatase activity"/>
    <property type="evidence" value="ECO:0007669"/>
    <property type="project" value="InterPro"/>
</dbReference>
<dbReference type="GO" id="GO:0004439">
    <property type="term" value="F:phosphatidylinositol-4,5-bisphosphate 5-phosphatase activity"/>
    <property type="evidence" value="ECO:0007669"/>
    <property type="project" value="TreeGrafter"/>
</dbReference>
<dbReference type="InterPro" id="IPR042478">
    <property type="entry name" value="INPP5E"/>
</dbReference>
<feature type="non-terminal residue" evidence="2">
    <location>
        <position position="1"/>
    </location>
</feature>
<dbReference type="InterPro" id="IPR036691">
    <property type="entry name" value="Endo/exonu/phosph_ase_sf"/>
</dbReference>
<accession>A0A401QIX3</accession>
<dbReference type="AlphaFoldDB" id="A0A401QIX3"/>
<dbReference type="OrthoDB" id="2248459at2759"/>
<dbReference type="EMBL" id="BFAA01140701">
    <property type="protein sequence ID" value="GCB85307.1"/>
    <property type="molecule type" value="Genomic_DNA"/>
</dbReference>
<dbReference type="GO" id="GO:0005794">
    <property type="term" value="C:Golgi apparatus"/>
    <property type="evidence" value="ECO:0007669"/>
    <property type="project" value="TreeGrafter"/>
</dbReference>
<dbReference type="GO" id="GO:0005930">
    <property type="term" value="C:axoneme"/>
    <property type="evidence" value="ECO:0007669"/>
    <property type="project" value="TreeGrafter"/>
</dbReference>
<keyword evidence="3" id="KW-1185">Reference proteome</keyword>
<dbReference type="OMA" id="YKFVIGG"/>
<dbReference type="Proteomes" id="UP000288216">
    <property type="component" value="Unassembled WGS sequence"/>
</dbReference>
<protein>
    <recommendedName>
        <fullName evidence="1">Inositol polyphosphate-related phosphatase domain-containing protein</fullName>
    </recommendedName>
</protein>
<dbReference type="PANTHER" id="PTHR46625:SF1">
    <property type="entry name" value="PHOSPHATIDYLINOSITOL POLYPHOSPHATE 5-PHOSPHATASE TYPE IV"/>
    <property type="match status" value="1"/>
</dbReference>
<evidence type="ECO:0000313" key="3">
    <source>
        <dbReference type="Proteomes" id="UP000288216"/>
    </source>
</evidence>